<dbReference type="OrthoDB" id="9770043at2"/>
<dbReference type="Proteomes" id="UP000321533">
    <property type="component" value="Chromosome"/>
</dbReference>
<dbReference type="InterPro" id="IPR011042">
    <property type="entry name" value="6-blade_b-propeller_TolB-like"/>
</dbReference>
<dbReference type="AlphaFoldDB" id="A0A5B8VDJ4"/>
<dbReference type="EMBL" id="CP042435">
    <property type="protein sequence ID" value="QEC69125.1"/>
    <property type="molecule type" value="Genomic_DNA"/>
</dbReference>
<feature type="signal peptide" evidence="1">
    <location>
        <begin position="1"/>
        <end position="23"/>
    </location>
</feature>
<sequence>MKCFTQVCLINFVVLLFFVCVVSCNSDSTKDTGTEKITADTSTSVKLEVVTNAINFPVEMAAAPDNSHRLFVSDLGGEIMVLKNGNVLPQPFLDLRSKLETKDSTPEVKGMFGFTFHPQFSGNRKFYVAYNAPTNIDSNSCKLVISEFTVSASNPDSASLSSERRILEVQGSGVDHDACDMAFGPDGYLYISIGDNHTPLNERKGQILSSLLGKVLRIDVNKTPYGIPADNPFAGVKDARPEIWAYGLRRFWRFSFDPQTHVLIGGEVGDKEREETDIIVKGGNYGWPVAEGDTIVVHNSSADTANFVAPIDTYTHKDGICVIGGKFYYGKNIPFLKDKYVFADYNGTLYALTKNETGTWSRQQVKISNKPSDPLLIISCDEDENNELYLSGVLNTKEGFKGVIYKLVKN</sequence>
<dbReference type="Gene3D" id="2.120.10.30">
    <property type="entry name" value="TolB, C-terminal domain"/>
    <property type="match status" value="1"/>
</dbReference>
<dbReference type="PANTHER" id="PTHR19328:SF75">
    <property type="entry name" value="ALDOSE SUGAR DEHYDROGENASE YLII"/>
    <property type="match status" value="1"/>
</dbReference>
<keyword evidence="4" id="KW-1185">Reference proteome</keyword>
<feature type="chain" id="PRO_5023139701" evidence="1">
    <location>
        <begin position="24"/>
        <end position="410"/>
    </location>
</feature>
<evidence type="ECO:0000259" key="2">
    <source>
        <dbReference type="Pfam" id="PF07995"/>
    </source>
</evidence>
<organism evidence="3 4">
    <name type="scientific">Panacibacter ginsenosidivorans</name>
    <dbReference type="NCBI Taxonomy" id="1813871"/>
    <lineage>
        <taxon>Bacteria</taxon>
        <taxon>Pseudomonadati</taxon>
        <taxon>Bacteroidota</taxon>
        <taxon>Chitinophagia</taxon>
        <taxon>Chitinophagales</taxon>
        <taxon>Chitinophagaceae</taxon>
        <taxon>Panacibacter</taxon>
    </lineage>
</organism>
<dbReference type="RefSeq" id="WP_147191863.1">
    <property type="nucleotide sequence ID" value="NZ_CP042435.1"/>
</dbReference>
<dbReference type="KEGG" id="pgin:FRZ67_18060"/>
<evidence type="ECO:0000256" key="1">
    <source>
        <dbReference type="SAM" id="SignalP"/>
    </source>
</evidence>
<keyword evidence="1" id="KW-0732">Signal</keyword>
<accession>A0A5B8VDJ4</accession>
<proteinExistence type="predicted"/>
<feature type="domain" description="Glucose/Sorbosone dehydrogenase" evidence="2">
    <location>
        <begin position="56"/>
        <end position="344"/>
    </location>
</feature>
<evidence type="ECO:0000313" key="3">
    <source>
        <dbReference type="EMBL" id="QEC69125.1"/>
    </source>
</evidence>
<dbReference type="PANTHER" id="PTHR19328">
    <property type="entry name" value="HEDGEHOG-INTERACTING PROTEIN"/>
    <property type="match status" value="1"/>
</dbReference>
<dbReference type="InterPro" id="IPR012938">
    <property type="entry name" value="Glc/Sorbosone_DH"/>
</dbReference>
<dbReference type="SUPFAM" id="SSF50952">
    <property type="entry name" value="Soluble quinoprotein glucose dehydrogenase"/>
    <property type="match status" value="1"/>
</dbReference>
<evidence type="ECO:0000313" key="4">
    <source>
        <dbReference type="Proteomes" id="UP000321533"/>
    </source>
</evidence>
<dbReference type="Pfam" id="PF07995">
    <property type="entry name" value="GSDH"/>
    <property type="match status" value="1"/>
</dbReference>
<protein>
    <submittedName>
        <fullName evidence="3">PQQ-dependent sugar dehydrogenase</fullName>
    </submittedName>
</protein>
<dbReference type="InterPro" id="IPR011041">
    <property type="entry name" value="Quinoprot_gluc/sorb_DH_b-prop"/>
</dbReference>
<gene>
    <name evidence="3" type="ORF">FRZ67_18060</name>
</gene>
<name>A0A5B8VDJ4_9BACT</name>
<reference evidence="3 4" key="1">
    <citation type="journal article" date="2016" name="Int. J. Syst. Evol. Microbiol.">
        <title>Panacibacter ginsenosidivorans gen. nov., sp. nov., with ginsenoside converting activity isolated from soil of a ginseng field.</title>
        <authorList>
            <person name="Siddiqi M.Z."/>
            <person name="Muhammad Shafi S."/>
            <person name="Choi K.D."/>
            <person name="Im W.T."/>
        </authorList>
    </citation>
    <scope>NUCLEOTIDE SEQUENCE [LARGE SCALE GENOMIC DNA]</scope>
    <source>
        <strain evidence="3 4">Gsoil1550</strain>
    </source>
</reference>